<keyword evidence="1" id="KW-0808">Transferase</keyword>
<gene>
    <name evidence="1" type="ORF">RCL2_001089400</name>
</gene>
<dbReference type="GO" id="GO:0016301">
    <property type="term" value="F:kinase activity"/>
    <property type="evidence" value="ECO:0007669"/>
    <property type="project" value="UniProtKB-KW"/>
</dbReference>
<name>A0A8H3LAT2_9GLOM</name>
<accession>A0A8H3LAT2</accession>
<sequence length="251" mass="29987">MLSLTNSYRNGEGTETNLEKAFYWYHKVVEESSTSKVNFKIKVESCSKCNQPYSDYQWCHQCNSKQFQLDFSNWTSKNEFIDEFIKEAQLNAKSSYEVLEWIPYNKLTSINYHDKGGFTGYEVILKTLNNSSNLNNEFLDEWKYHYNYLMRKCWDSNPFNRPTIIEIEHQISEWIRYINEYYSANTGRYEFHRFKIPNIDNKSKNDMFEFIKANNNHALEQSNIPIIQSHSQAYYASCKLTEISECFECMI</sequence>
<proteinExistence type="predicted"/>
<evidence type="ECO:0000313" key="1">
    <source>
        <dbReference type="EMBL" id="GES83739.1"/>
    </source>
</evidence>
<dbReference type="AlphaFoldDB" id="A0A8H3LAT2"/>
<dbReference type="OrthoDB" id="2401847at2759"/>
<dbReference type="Proteomes" id="UP000615446">
    <property type="component" value="Unassembled WGS sequence"/>
</dbReference>
<evidence type="ECO:0000313" key="2">
    <source>
        <dbReference type="Proteomes" id="UP000615446"/>
    </source>
</evidence>
<organism evidence="1 2">
    <name type="scientific">Rhizophagus clarus</name>
    <dbReference type="NCBI Taxonomy" id="94130"/>
    <lineage>
        <taxon>Eukaryota</taxon>
        <taxon>Fungi</taxon>
        <taxon>Fungi incertae sedis</taxon>
        <taxon>Mucoromycota</taxon>
        <taxon>Glomeromycotina</taxon>
        <taxon>Glomeromycetes</taxon>
        <taxon>Glomerales</taxon>
        <taxon>Glomeraceae</taxon>
        <taxon>Rhizophagus</taxon>
    </lineage>
</organism>
<keyword evidence="1" id="KW-0418">Kinase</keyword>
<protein>
    <submittedName>
        <fullName evidence="1">Kinase-like domain-containing protein</fullName>
    </submittedName>
</protein>
<dbReference type="EMBL" id="BLAL01000073">
    <property type="protein sequence ID" value="GES83739.1"/>
    <property type="molecule type" value="Genomic_DNA"/>
</dbReference>
<reference evidence="1" key="1">
    <citation type="submission" date="2019-10" db="EMBL/GenBank/DDBJ databases">
        <title>Conservation and host-specific expression of non-tandemly repeated heterogenous ribosome RNA gene in arbuscular mycorrhizal fungi.</title>
        <authorList>
            <person name="Maeda T."/>
            <person name="Kobayashi Y."/>
            <person name="Nakagawa T."/>
            <person name="Ezawa T."/>
            <person name="Yamaguchi K."/>
            <person name="Bino T."/>
            <person name="Nishimoto Y."/>
            <person name="Shigenobu S."/>
            <person name="Kawaguchi M."/>
        </authorList>
    </citation>
    <scope>NUCLEOTIDE SEQUENCE</scope>
    <source>
        <strain evidence="1">HR1</strain>
    </source>
</reference>
<comment type="caution">
    <text evidence="1">The sequence shown here is derived from an EMBL/GenBank/DDBJ whole genome shotgun (WGS) entry which is preliminary data.</text>
</comment>